<dbReference type="Proteomes" id="UP001472677">
    <property type="component" value="Unassembled WGS sequence"/>
</dbReference>
<dbReference type="Pfam" id="PF00514">
    <property type="entry name" value="Arm"/>
    <property type="match status" value="5"/>
</dbReference>
<keyword evidence="2" id="KW-0813">Transport</keyword>
<dbReference type="InterPro" id="IPR016024">
    <property type="entry name" value="ARM-type_fold"/>
</dbReference>
<evidence type="ECO:0000256" key="2">
    <source>
        <dbReference type="ARBA" id="ARBA00022448"/>
    </source>
</evidence>
<dbReference type="EMBL" id="JBBPBM010000004">
    <property type="protein sequence ID" value="KAK8589219.1"/>
    <property type="molecule type" value="Genomic_DNA"/>
</dbReference>
<keyword evidence="4" id="KW-0653">Protein transport</keyword>
<organism evidence="5 6">
    <name type="scientific">Hibiscus sabdariffa</name>
    <name type="common">roselle</name>
    <dbReference type="NCBI Taxonomy" id="183260"/>
    <lineage>
        <taxon>Eukaryota</taxon>
        <taxon>Viridiplantae</taxon>
        <taxon>Streptophyta</taxon>
        <taxon>Embryophyta</taxon>
        <taxon>Tracheophyta</taxon>
        <taxon>Spermatophyta</taxon>
        <taxon>Magnoliopsida</taxon>
        <taxon>eudicotyledons</taxon>
        <taxon>Gunneridae</taxon>
        <taxon>Pentapetalae</taxon>
        <taxon>rosids</taxon>
        <taxon>malvids</taxon>
        <taxon>Malvales</taxon>
        <taxon>Malvaceae</taxon>
        <taxon>Malvoideae</taxon>
        <taxon>Hibiscus</taxon>
    </lineage>
</organism>
<sequence>MVESLQKELEKLPAVVDGVRIDDGNLQLEATSQLRKLISRGRSSPMEEVIQAGVVPRFVEFLMREDFPQLQCEVARVLTSIACETYENTKVVIDHGAVPIFIKLLGSLSDNVREHVKPAVYALAHLVHSNDEEVLTNACQALFHLSQGTKENIEAVIKAGVRRRLVELLQHPSPPVLLAALRAVGNMFSRDDLHTLALPCLSNLLKNNYKKSIKEEACWIISYITKGNHEHIQAVIEADIVAPLVHLLQNAVFDIKKVAAGVIVNAAFRGTDDQIKHVTCLKFLVSQGCIKPLCDLLNCTDPTTVSVCLKGLENILEVGETDEIKGVNRYAQMIDDAGGREKIAKLMTHDIGEKAVNVYFAL</sequence>
<proteinExistence type="inferred from homology"/>
<keyword evidence="6" id="KW-1185">Reference proteome</keyword>
<gene>
    <name evidence="5" type="ORF">V6N12_023622</name>
</gene>
<dbReference type="InterPro" id="IPR000225">
    <property type="entry name" value="Armadillo"/>
</dbReference>
<dbReference type="PANTHER" id="PTHR23316">
    <property type="entry name" value="IMPORTIN ALPHA"/>
    <property type="match status" value="1"/>
</dbReference>
<dbReference type="Gene3D" id="1.25.10.10">
    <property type="entry name" value="Leucine-rich Repeat Variant"/>
    <property type="match status" value="2"/>
</dbReference>
<reference evidence="5 6" key="1">
    <citation type="journal article" date="2024" name="G3 (Bethesda)">
        <title>Genome assembly of Hibiscus sabdariffa L. provides insights into metabolisms of medicinal natural products.</title>
        <authorList>
            <person name="Kim T."/>
        </authorList>
    </citation>
    <scope>NUCLEOTIDE SEQUENCE [LARGE SCALE GENOMIC DNA]</scope>
    <source>
        <strain evidence="5">TK-2024</strain>
        <tissue evidence="5">Old leaves</tissue>
    </source>
</reference>
<evidence type="ECO:0000313" key="6">
    <source>
        <dbReference type="Proteomes" id="UP001472677"/>
    </source>
</evidence>
<keyword evidence="3" id="KW-0677">Repeat</keyword>
<evidence type="ECO:0000256" key="4">
    <source>
        <dbReference type="ARBA" id="ARBA00022927"/>
    </source>
</evidence>
<dbReference type="SUPFAM" id="SSF48371">
    <property type="entry name" value="ARM repeat"/>
    <property type="match status" value="1"/>
</dbReference>
<comment type="caution">
    <text evidence="5">The sequence shown here is derived from an EMBL/GenBank/DDBJ whole genome shotgun (WGS) entry which is preliminary data.</text>
</comment>
<dbReference type="SMART" id="SM00185">
    <property type="entry name" value="ARM"/>
    <property type="match status" value="6"/>
</dbReference>
<dbReference type="InterPro" id="IPR011989">
    <property type="entry name" value="ARM-like"/>
</dbReference>
<comment type="similarity">
    <text evidence="1">Belongs to the importin alpha family.</text>
</comment>
<evidence type="ECO:0000256" key="3">
    <source>
        <dbReference type="ARBA" id="ARBA00022737"/>
    </source>
</evidence>
<evidence type="ECO:0000256" key="1">
    <source>
        <dbReference type="ARBA" id="ARBA00010394"/>
    </source>
</evidence>
<evidence type="ECO:0000313" key="5">
    <source>
        <dbReference type="EMBL" id="KAK8589219.1"/>
    </source>
</evidence>
<accession>A0ABR2FY70</accession>
<protein>
    <submittedName>
        <fullName evidence="5">Uncharacterized protein</fullName>
    </submittedName>
</protein>
<name>A0ABR2FY70_9ROSI</name>